<evidence type="ECO:0000313" key="6">
    <source>
        <dbReference type="Proteomes" id="UP000290189"/>
    </source>
</evidence>
<dbReference type="Pfam" id="PF12799">
    <property type="entry name" value="LRR_4"/>
    <property type="match status" value="1"/>
</dbReference>
<dbReference type="InterPro" id="IPR001611">
    <property type="entry name" value="Leu-rich_rpt"/>
</dbReference>
<dbReference type="Proteomes" id="UP000039324">
    <property type="component" value="Unassembled WGS sequence"/>
</dbReference>
<protein>
    <recommendedName>
        <fullName evidence="7">Protein phosphatase 1 regulatory subunit 7</fullName>
    </recommendedName>
</protein>
<evidence type="ECO:0000313" key="3">
    <source>
        <dbReference type="EMBL" id="CEO95681.1"/>
    </source>
</evidence>
<dbReference type="Gene3D" id="3.80.10.10">
    <property type="entry name" value="Ribonuclease Inhibitor"/>
    <property type="match status" value="2"/>
</dbReference>
<sequence>MGQREGAERRITRAAVLKQGEKTRPPGESAGTYLDRATHVSLCGKGLTSMEHLDKIGPSIRVLYLFDNRITSICALRSTCITHLHLQDNCIETIDNLHALSSLVQLHLARNRIRRIAGLENLRSLQVLDVSDQRGDLPVELDPRSMQALAEGLVHLNISNNRMVSLQDVSCLASLETLRASNNAFADVHEACQVVGQLRSLREIDLQGAPFGLSPSKYRSAVIDAASSSLELLDGKAVRDEERCFVKRVMPSRRQVPVQKRTSAGWLVPI</sequence>
<evidence type="ECO:0000256" key="1">
    <source>
        <dbReference type="ARBA" id="ARBA00022614"/>
    </source>
</evidence>
<dbReference type="AlphaFoldDB" id="A0A0G4IKA9"/>
<proteinExistence type="predicted"/>
<dbReference type="EMBL" id="OVEO01000013">
    <property type="protein sequence ID" value="SPQ99929.1"/>
    <property type="molecule type" value="Genomic_DNA"/>
</dbReference>
<dbReference type="PANTHER" id="PTHR46652">
    <property type="entry name" value="LEUCINE-RICH REPEAT AND IQ DOMAIN-CONTAINING PROTEIN 1-RELATED"/>
    <property type="match status" value="1"/>
</dbReference>
<dbReference type="SUPFAM" id="SSF52058">
    <property type="entry name" value="L domain-like"/>
    <property type="match status" value="1"/>
</dbReference>
<keyword evidence="5" id="KW-1185">Reference proteome</keyword>
<dbReference type="SMART" id="SM00365">
    <property type="entry name" value="LRR_SD22"/>
    <property type="match status" value="2"/>
</dbReference>
<dbReference type="OrthoDB" id="10262005at2759"/>
<evidence type="ECO:0008006" key="7">
    <source>
        <dbReference type="Google" id="ProtNLM"/>
    </source>
</evidence>
<dbReference type="Proteomes" id="UP000290189">
    <property type="component" value="Unassembled WGS sequence"/>
</dbReference>
<accession>A0A0G4IKA9</accession>
<name>A0A0G4IKA9_PLABS</name>
<reference evidence="3 5" key="1">
    <citation type="submission" date="2015-02" db="EMBL/GenBank/DDBJ databases">
        <authorList>
            <person name="Chooi Y.-H."/>
        </authorList>
    </citation>
    <scope>NUCLEOTIDE SEQUENCE [LARGE SCALE GENOMIC DNA]</scope>
    <source>
        <strain evidence="3">E3</strain>
    </source>
</reference>
<dbReference type="InterPro" id="IPR025875">
    <property type="entry name" value="Leu-rich_rpt_4"/>
</dbReference>
<evidence type="ECO:0000313" key="4">
    <source>
        <dbReference type="EMBL" id="SPQ99929.1"/>
    </source>
</evidence>
<dbReference type="EMBL" id="CDSF01000035">
    <property type="protein sequence ID" value="CEO95681.1"/>
    <property type="molecule type" value="Genomic_DNA"/>
</dbReference>
<dbReference type="InterPro" id="IPR032675">
    <property type="entry name" value="LRR_dom_sf"/>
</dbReference>
<gene>
    <name evidence="3" type="ORF">PBRA_004394</name>
    <name evidence="4" type="ORF">PLBR_LOCUS7144</name>
</gene>
<dbReference type="PANTHER" id="PTHR46652:SF3">
    <property type="entry name" value="LEUCINE-RICH REPEAT-CONTAINING PROTEIN 9"/>
    <property type="match status" value="1"/>
</dbReference>
<reference evidence="4 6" key="2">
    <citation type="submission" date="2018-03" db="EMBL/GenBank/DDBJ databases">
        <authorList>
            <person name="Fogelqvist J."/>
        </authorList>
    </citation>
    <scope>NUCLEOTIDE SEQUENCE [LARGE SCALE GENOMIC DNA]</scope>
</reference>
<dbReference type="STRING" id="37360.A0A0G4IKA9"/>
<dbReference type="InterPro" id="IPR050836">
    <property type="entry name" value="SDS22/Internalin_LRR"/>
</dbReference>
<organism evidence="3 5">
    <name type="scientific">Plasmodiophora brassicae</name>
    <name type="common">Clubroot disease agent</name>
    <dbReference type="NCBI Taxonomy" id="37360"/>
    <lineage>
        <taxon>Eukaryota</taxon>
        <taxon>Sar</taxon>
        <taxon>Rhizaria</taxon>
        <taxon>Endomyxa</taxon>
        <taxon>Phytomyxea</taxon>
        <taxon>Plasmodiophorida</taxon>
        <taxon>Plasmodiophoridae</taxon>
        <taxon>Plasmodiophora</taxon>
    </lineage>
</organism>
<dbReference type="CDD" id="cd21340">
    <property type="entry name" value="PPP1R42"/>
    <property type="match status" value="1"/>
</dbReference>
<keyword evidence="1" id="KW-0433">Leucine-rich repeat</keyword>
<dbReference type="PROSITE" id="PS51450">
    <property type="entry name" value="LRR"/>
    <property type="match status" value="4"/>
</dbReference>
<dbReference type="OMA" id="RRFLMNW"/>
<keyword evidence="4" id="KW-0496">Mitochondrion</keyword>
<keyword evidence="2" id="KW-0677">Repeat</keyword>
<evidence type="ECO:0000256" key="2">
    <source>
        <dbReference type="ARBA" id="ARBA00022737"/>
    </source>
</evidence>
<geneLocation type="mitochondrion" evidence="4"/>
<evidence type="ECO:0000313" key="5">
    <source>
        <dbReference type="Proteomes" id="UP000039324"/>
    </source>
</evidence>